<proteinExistence type="predicted"/>
<dbReference type="EMBL" id="VSSQ01114199">
    <property type="protein sequence ID" value="MPN50221.1"/>
    <property type="molecule type" value="Genomic_DNA"/>
</dbReference>
<accession>A0A645IFY1</accession>
<gene>
    <name evidence="2" type="ORF">SDC9_197847</name>
</gene>
<comment type="caution">
    <text evidence="2">The sequence shown here is derived from an EMBL/GenBank/DDBJ whole genome shotgun (WGS) entry which is preliminary data.</text>
</comment>
<organism evidence="2">
    <name type="scientific">bioreactor metagenome</name>
    <dbReference type="NCBI Taxonomy" id="1076179"/>
    <lineage>
        <taxon>unclassified sequences</taxon>
        <taxon>metagenomes</taxon>
        <taxon>ecological metagenomes</taxon>
    </lineage>
</organism>
<name>A0A645IFY1_9ZZZZ</name>
<feature type="region of interest" description="Disordered" evidence="1">
    <location>
        <begin position="153"/>
        <end position="177"/>
    </location>
</feature>
<reference evidence="2" key="1">
    <citation type="submission" date="2019-08" db="EMBL/GenBank/DDBJ databases">
        <authorList>
            <person name="Kucharzyk K."/>
            <person name="Murdoch R.W."/>
            <person name="Higgins S."/>
            <person name="Loffler F."/>
        </authorList>
    </citation>
    <scope>NUCLEOTIDE SEQUENCE</scope>
</reference>
<sequence length="177" mass="19291">MFSALGLSTIPYFVTYFGPEKHNAEQRLSKDLEEKVYSVLKDDEVVYDSYSNVTLADWRRPREVTLEALSGGDTVDISIDLRGPYADAASFATACSALRDDLFGGGLKPDNLYFSWNSEDEDGNIGAYAHLDLTGSFALHETAAELTQRVDFYPGETPQSAPAQTPPPEATALPDAA</sequence>
<protein>
    <submittedName>
        <fullName evidence="2">Uncharacterized protein</fullName>
    </submittedName>
</protein>
<evidence type="ECO:0000313" key="2">
    <source>
        <dbReference type="EMBL" id="MPN50221.1"/>
    </source>
</evidence>
<dbReference type="AlphaFoldDB" id="A0A645IFY1"/>
<evidence type="ECO:0000256" key="1">
    <source>
        <dbReference type="SAM" id="MobiDB-lite"/>
    </source>
</evidence>